<dbReference type="InterPro" id="IPR020904">
    <property type="entry name" value="Sc_DH/Rdtase_CS"/>
</dbReference>
<dbReference type="PROSITE" id="PS00061">
    <property type="entry name" value="ADH_SHORT"/>
    <property type="match status" value="1"/>
</dbReference>
<dbReference type="AlphaFoldDB" id="A0A316FVW2"/>
<protein>
    <submittedName>
        <fullName evidence="4">Short-subunit dehydrogenase</fullName>
    </submittedName>
</protein>
<dbReference type="GO" id="GO:0016491">
    <property type="term" value="F:oxidoreductase activity"/>
    <property type="evidence" value="ECO:0007669"/>
    <property type="project" value="UniProtKB-KW"/>
</dbReference>
<proteinExistence type="inferred from homology"/>
<evidence type="ECO:0000259" key="3">
    <source>
        <dbReference type="SMART" id="SM00822"/>
    </source>
</evidence>
<dbReference type="SMART" id="SM00822">
    <property type="entry name" value="PKS_KR"/>
    <property type="match status" value="1"/>
</dbReference>
<dbReference type="SUPFAM" id="SSF51735">
    <property type="entry name" value="NAD(P)-binding Rossmann-fold domains"/>
    <property type="match status" value="1"/>
</dbReference>
<dbReference type="CDD" id="cd05233">
    <property type="entry name" value="SDR_c"/>
    <property type="match status" value="1"/>
</dbReference>
<dbReference type="PANTHER" id="PTHR44196">
    <property type="entry name" value="DEHYDROGENASE/REDUCTASE SDR FAMILY MEMBER 7B"/>
    <property type="match status" value="1"/>
</dbReference>
<dbReference type="InterPro" id="IPR036291">
    <property type="entry name" value="NAD(P)-bd_dom_sf"/>
</dbReference>
<organism evidence="4 5">
    <name type="scientific">Silicimonas algicola</name>
    <dbReference type="NCBI Taxonomy" id="1826607"/>
    <lineage>
        <taxon>Bacteria</taxon>
        <taxon>Pseudomonadati</taxon>
        <taxon>Pseudomonadota</taxon>
        <taxon>Alphaproteobacteria</taxon>
        <taxon>Rhodobacterales</taxon>
        <taxon>Paracoccaceae</taxon>
    </lineage>
</organism>
<dbReference type="Gene3D" id="3.40.50.720">
    <property type="entry name" value="NAD(P)-binding Rossmann-like Domain"/>
    <property type="match status" value="1"/>
</dbReference>
<dbReference type="InterPro" id="IPR057326">
    <property type="entry name" value="KR_dom"/>
</dbReference>
<dbReference type="EMBL" id="QGGV01000015">
    <property type="protein sequence ID" value="PWK52729.1"/>
    <property type="molecule type" value="Genomic_DNA"/>
</dbReference>
<dbReference type="Pfam" id="PF00106">
    <property type="entry name" value="adh_short"/>
    <property type="match status" value="1"/>
</dbReference>
<dbReference type="RefSeq" id="WP_109761144.1">
    <property type="nucleotide sequence ID" value="NZ_CP034588.1"/>
</dbReference>
<dbReference type="OrthoDB" id="9808814at2"/>
<name>A0A316FVW2_9RHOB</name>
<dbReference type="GO" id="GO:0016020">
    <property type="term" value="C:membrane"/>
    <property type="evidence" value="ECO:0007669"/>
    <property type="project" value="TreeGrafter"/>
</dbReference>
<comment type="similarity">
    <text evidence="1">Belongs to the short-chain dehydrogenases/reductases (SDR) family.</text>
</comment>
<gene>
    <name evidence="4" type="ORF">C8D95_1156</name>
</gene>
<feature type="domain" description="Ketoreductase" evidence="3">
    <location>
        <begin position="7"/>
        <end position="185"/>
    </location>
</feature>
<dbReference type="KEGG" id="salo:EF888_10785"/>
<accession>A0A316FVW2</accession>
<evidence type="ECO:0000256" key="1">
    <source>
        <dbReference type="ARBA" id="ARBA00006484"/>
    </source>
</evidence>
<dbReference type="Proteomes" id="UP000245390">
    <property type="component" value="Unassembled WGS sequence"/>
</dbReference>
<dbReference type="InterPro" id="IPR002347">
    <property type="entry name" value="SDR_fam"/>
</dbReference>
<evidence type="ECO:0000313" key="4">
    <source>
        <dbReference type="EMBL" id="PWK52729.1"/>
    </source>
</evidence>
<evidence type="ECO:0000313" key="5">
    <source>
        <dbReference type="Proteomes" id="UP000245390"/>
    </source>
</evidence>
<keyword evidence="5" id="KW-1185">Reference proteome</keyword>
<keyword evidence="2" id="KW-0560">Oxidoreductase</keyword>
<dbReference type="PANTHER" id="PTHR44196:SF2">
    <property type="entry name" value="SHORT-CHAIN DEHYDROGENASE-RELATED"/>
    <property type="match status" value="1"/>
</dbReference>
<reference evidence="4 5" key="1">
    <citation type="submission" date="2018-05" db="EMBL/GenBank/DDBJ databases">
        <title>Genomic Encyclopedia of Type Strains, Phase IV (KMG-IV): sequencing the most valuable type-strain genomes for metagenomic binning, comparative biology and taxonomic classification.</title>
        <authorList>
            <person name="Goeker M."/>
        </authorList>
    </citation>
    <scope>NUCLEOTIDE SEQUENCE [LARGE SCALE GENOMIC DNA]</scope>
    <source>
        <strain evidence="4 5">DSM 103371</strain>
    </source>
</reference>
<dbReference type="PRINTS" id="PR00081">
    <property type="entry name" value="GDHRDH"/>
</dbReference>
<sequence>MTARPFAVITGASSGIGRELARCAVEDGCDVLIAADEASIESAAEELRGSGTKVEFVVADLGTSEGVATLWQAVGDRKIDYMMANAGRGLGHAFLEQDWTEIESVLRVNVAGTTELLHRTAQHMASRRSGRILITGSVAGYMPGSFQAVYNATKAYLDSLSWAIRNELSDCDVSVTCLMPGPTDTKFFERAHMEDTPVGESDKADAASVAQAGYGAMKDGKAGITPGMMNKVQSSLARAMPPGATAWLHRQMAQPEEKT</sequence>
<comment type="caution">
    <text evidence="4">The sequence shown here is derived from an EMBL/GenBank/DDBJ whole genome shotgun (WGS) entry which is preliminary data.</text>
</comment>
<evidence type="ECO:0000256" key="2">
    <source>
        <dbReference type="ARBA" id="ARBA00023002"/>
    </source>
</evidence>